<dbReference type="Pfam" id="PF00729">
    <property type="entry name" value="Viral_coat"/>
    <property type="match status" value="1"/>
</dbReference>
<evidence type="ECO:0000256" key="1">
    <source>
        <dbReference type="ARBA" id="ARBA00004328"/>
    </source>
</evidence>
<dbReference type="GO" id="GO:0005198">
    <property type="term" value="F:structural molecule activity"/>
    <property type="evidence" value="ECO:0007669"/>
    <property type="project" value="InterPro"/>
</dbReference>
<keyword evidence="9" id="KW-1185">Reference proteome</keyword>
<dbReference type="InterPro" id="IPR000937">
    <property type="entry name" value="Capsid_prot_S-dom_vir"/>
</dbReference>
<dbReference type="Gene3D" id="2.60.120.20">
    <property type="match status" value="1"/>
</dbReference>
<evidence type="ECO:0000259" key="7">
    <source>
        <dbReference type="Pfam" id="PF00729"/>
    </source>
</evidence>
<dbReference type="GeneID" id="65102626"/>
<dbReference type="EMBL" id="KX897157">
    <property type="protein sequence ID" value="AQS23737.1"/>
    <property type="molecule type" value="Genomic_RNA"/>
</dbReference>
<evidence type="ECO:0000313" key="8">
    <source>
        <dbReference type="EMBL" id="AQS23737.1"/>
    </source>
</evidence>
<dbReference type="GO" id="GO:0039617">
    <property type="term" value="C:T=3 icosahedral viral capsid"/>
    <property type="evidence" value="ECO:0007669"/>
    <property type="project" value="UniProtKB-KW"/>
</dbReference>
<protein>
    <recommendedName>
        <fullName evidence="3">Capsid protein</fullName>
    </recommendedName>
</protein>
<evidence type="ECO:0000256" key="5">
    <source>
        <dbReference type="ARBA" id="ARBA00022844"/>
    </source>
</evidence>
<dbReference type="Proteomes" id="UP000683127">
    <property type="component" value="Segment"/>
</dbReference>
<evidence type="ECO:0000313" key="9">
    <source>
        <dbReference type="Proteomes" id="UP000683127"/>
    </source>
</evidence>
<evidence type="ECO:0000256" key="3">
    <source>
        <dbReference type="ARBA" id="ARBA00018091"/>
    </source>
</evidence>
<comment type="similarity">
    <text evidence="2">Belongs to the icosahedral plant coat protein family.</text>
</comment>
<proteinExistence type="inferred from homology"/>
<dbReference type="RefSeq" id="YP_010087350.1">
    <property type="nucleotide sequence ID" value="NC_055545.1"/>
</dbReference>
<evidence type="ECO:0000256" key="2">
    <source>
        <dbReference type="ARBA" id="ARBA00007446"/>
    </source>
</evidence>
<dbReference type="SUPFAM" id="SSF88633">
    <property type="entry name" value="Positive stranded ssRNA viruses"/>
    <property type="match status" value="1"/>
</dbReference>
<sequence length="339" mass="37055">MAASDSPAVTQLAATGVPWAVKLQQKGWRSLSKTQKAQARAAGIGAPVVTTVTPKVVRVISGNPTNQRRAPGAPGNAMKSMTITKQEFVGSIHADGAIHTLVLDPRDVRTFPLLSTLALGYNKYKFSSLKLRYSPRNSDTNCGFIASFSSDSSDERPSSRFQFYSTSPRYESAASKPLLVTLPIEKTTKFLRDKCTDDAKLVDCGAVHYMVDGNHDGKLGELFLEFTIVFSEPTFVQNSTQYITNTTNVRGPQFATVVKSRNTATVTLRSAGHFLCCLHSDLLTNIRRTGQEEALKTQVDSADNSSVIVEIKSEEPLSSFVLTFASPEKTSLRLYVTRM</sequence>
<feature type="domain" description="Icosahedral viral capsid protein S" evidence="7">
    <location>
        <begin position="63"/>
        <end position="234"/>
    </location>
</feature>
<dbReference type="KEGG" id="vg:65102626"/>
<accession>A0A2I2MP94</accession>
<name>A0A2I2MP94_9TOMB</name>
<organism evidence="8 9">
    <name type="scientific">Jasmine virus H</name>
    <dbReference type="NCBI Taxonomy" id="1960887"/>
    <lineage>
        <taxon>Viruses</taxon>
        <taxon>Riboviria</taxon>
        <taxon>Orthornavirae</taxon>
        <taxon>Kitrinoviricota</taxon>
        <taxon>Tolucaviricetes</taxon>
        <taxon>Tolivirales</taxon>
        <taxon>Tombusviridae</taxon>
        <taxon>Procedovirinae</taxon>
        <taxon>Pelarspovirus</taxon>
        <taxon>Pelarspovirus jasmini</taxon>
    </lineage>
</organism>
<keyword evidence="6" id="KW-1142">T=3 icosahedral capsid protein</keyword>
<evidence type="ECO:0000256" key="4">
    <source>
        <dbReference type="ARBA" id="ARBA00022561"/>
    </source>
</evidence>
<evidence type="ECO:0000256" key="6">
    <source>
        <dbReference type="ARBA" id="ARBA00023060"/>
    </source>
</evidence>
<reference evidence="8 9" key="1">
    <citation type="journal article" date="2017" name="Arch. Virol.">
        <title>Complete nucleotide sequence of jasmine virus H, a new member of the family Tombusviridae.</title>
        <authorList>
            <person name="Zhuo T."/>
            <person name="Zhu L.J."/>
            <person name="Lu C.C."/>
            <person name="Jiang C.Y."/>
            <person name="Chen Z.Y."/>
            <person name="Zhang G."/>
            <person name="Wang Z.H."/>
            <person name="Jovel J."/>
            <person name="Han Y.H."/>
        </authorList>
    </citation>
    <scope>NUCLEOTIDE SEQUENCE [LARGE SCALE GENOMIC DNA]</scope>
    <source>
        <strain evidence="8">Fujian</strain>
    </source>
</reference>
<comment type="subcellular location">
    <subcellularLocation>
        <location evidence="1">Virion</location>
    </subcellularLocation>
</comment>
<dbReference type="InterPro" id="IPR029053">
    <property type="entry name" value="Viral_coat"/>
</dbReference>
<dbReference type="SMR" id="A0A2I2MP94"/>
<keyword evidence="4" id="KW-0167">Capsid protein</keyword>
<keyword evidence="5" id="KW-0946">Virion</keyword>
<gene>
    <name evidence="8" type="primary">p37</name>
</gene>